<dbReference type="InterPro" id="IPR050733">
    <property type="entry name" value="Vitellogenin/Apolipophorin"/>
</dbReference>
<dbReference type="SUPFAM" id="SSF56968">
    <property type="entry name" value="Lipovitellin-phosvitin complex, beta-sheet shell regions"/>
    <property type="match status" value="1"/>
</dbReference>
<dbReference type="InterPro" id="IPR015816">
    <property type="entry name" value="Vitellinogen_b-sht_N"/>
</dbReference>
<accession>A0A8S2WHJ5</accession>
<feature type="non-terminal residue" evidence="5">
    <location>
        <position position="254"/>
    </location>
</feature>
<name>A0A8S2WHJ5_9BILA</name>
<dbReference type="Proteomes" id="UP000676336">
    <property type="component" value="Unassembled WGS sequence"/>
</dbReference>
<dbReference type="PANTHER" id="PTHR23345:SF15">
    <property type="entry name" value="VITELLOGENIN 1-RELATED"/>
    <property type="match status" value="1"/>
</dbReference>
<reference evidence="5" key="1">
    <citation type="submission" date="2021-02" db="EMBL/GenBank/DDBJ databases">
        <authorList>
            <person name="Nowell W R."/>
        </authorList>
    </citation>
    <scope>NUCLEOTIDE SEQUENCE</scope>
</reference>
<sequence length="254" mass="28138">MVAASLNLYSIIIVSLIYQTSAAPISPATKPDITCSSAQLIAPGQDSLVYQYKTEVKLSVANGQYDLKTEITASVEIKSLGDCNYALQLRNVKVTETKDENENRVTSTANAQRDLEHLVVRFRWIDGFLVEVEADSLAKIDHVNFVKGVLSTLQVYSPVATDSETVVREEDVLGVCTTVYRYSQKDGVTQVKKSKDLTTCSKDKLHLSSSPILTSLLGPLMEEVFTAKTRYICQTEIRDKKIQSVKCKTIEMDA</sequence>
<dbReference type="EMBL" id="CAJOBI010067860">
    <property type="protein sequence ID" value="CAF4444253.1"/>
    <property type="molecule type" value="Genomic_DNA"/>
</dbReference>
<protein>
    <recommendedName>
        <fullName evidence="4">Vitellogenin domain-containing protein</fullName>
    </recommendedName>
</protein>
<organism evidence="5 6">
    <name type="scientific">Rotaria magnacalcarata</name>
    <dbReference type="NCBI Taxonomy" id="392030"/>
    <lineage>
        <taxon>Eukaryota</taxon>
        <taxon>Metazoa</taxon>
        <taxon>Spiralia</taxon>
        <taxon>Gnathifera</taxon>
        <taxon>Rotifera</taxon>
        <taxon>Eurotatoria</taxon>
        <taxon>Bdelloidea</taxon>
        <taxon>Philodinida</taxon>
        <taxon>Philodinidae</taxon>
        <taxon>Rotaria</taxon>
    </lineage>
</organism>
<evidence type="ECO:0000259" key="4">
    <source>
        <dbReference type="Pfam" id="PF01347"/>
    </source>
</evidence>
<evidence type="ECO:0000313" key="6">
    <source>
        <dbReference type="Proteomes" id="UP000676336"/>
    </source>
</evidence>
<comment type="caution">
    <text evidence="5">The sequence shown here is derived from an EMBL/GenBank/DDBJ whole genome shotgun (WGS) entry which is preliminary data.</text>
</comment>
<keyword evidence="1 3" id="KW-0732">Signal</keyword>
<proteinExistence type="predicted"/>
<evidence type="ECO:0000256" key="2">
    <source>
        <dbReference type="ARBA" id="ARBA00022761"/>
    </source>
</evidence>
<dbReference type="GO" id="GO:0005319">
    <property type="term" value="F:lipid transporter activity"/>
    <property type="evidence" value="ECO:0007669"/>
    <property type="project" value="InterPro"/>
</dbReference>
<feature type="signal peptide" evidence="3">
    <location>
        <begin position="1"/>
        <end position="22"/>
    </location>
</feature>
<dbReference type="PANTHER" id="PTHR23345">
    <property type="entry name" value="VITELLOGENIN-RELATED"/>
    <property type="match status" value="1"/>
</dbReference>
<evidence type="ECO:0000256" key="1">
    <source>
        <dbReference type="ARBA" id="ARBA00022729"/>
    </source>
</evidence>
<keyword evidence="2" id="KW-0758">Storage protein</keyword>
<evidence type="ECO:0000256" key="3">
    <source>
        <dbReference type="SAM" id="SignalP"/>
    </source>
</evidence>
<dbReference type="Pfam" id="PF01347">
    <property type="entry name" value="Vitellogenin_N"/>
    <property type="match status" value="1"/>
</dbReference>
<feature type="chain" id="PRO_5035914748" description="Vitellogenin domain-containing protein" evidence="3">
    <location>
        <begin position="23"/>
        <end position="254"/>
    </location>
</feature>
<dbReference type="Gene3D" id="2.30.230.10">
    <property type="entry name" value="Lipovitellin, beta-sheet shell regions, chain A"/>
    <property type="match status" value="1"/>
</dbReference>
<dbReference type="InterPro" id="IPR015819">
    <property type="entry name" value="Lipid_transp_b-sht_shell"/>
</dbReference>
<gene>
    <name evidence="5" type="ORF">SMN809_LOCUS32415</name>
</gene>
<dbReference type="AlphaFoldDB" id="A0A8S2WHJ5"/>
<feature type="domain" description="Vitellogenin" evidence="4">
    <location>
        <begin position="49"/>
        <end position="248"/>
    </location>
</feature>
<dbReference type="InterPro" id="IPR001747">
    <property type="entry name" value="Vitellogenin_N"/>
</dbReference>
<evidence type="ECO:0000313" key="5">
    <source>
        <dbReference type="EMBL" id="CAF4444253.1"/>
    </source>
</evidence>